<dbReference type="EMBL" id="BGZK01001720">
    <property type="protein sequence ID" value="GBP85175.1"/>
    <property type="molecule type" value="Genomic_DNA"/>
</dbReference>
<organism evidence="1 2">
    <name type="scientific">Eumeta variegata</name>
    <name type="common">Bagworm moth</name>
    <name type="synonym">Eumeta japonica</name>
    <dbReference type="NCBI Taxonomy" id="151549"/>
    <lineage>
        <taxon>Eukaryota</taxon>
        <taxon>Metazoa</taxon>
        <taxon>Ecdysozoa</taxon>
        <taxon>Arthropoda</taxon>
        <taxon>Hexapoda</taxon>
        <taxon>Insecta</taxon>
        <taxon>Pterygota</taxon>
        <taxon>Neoptera</taxon>
        <taxon>Endopterygota</taxon>
        <taxon>Lepidoptera</taxon>
        <taxon>Glossata</taxon>
        <taxon>Ditrysia</taxon>
        <taxon>Tineoidea</taxon>
        <taxon>Psychidae</taxon>
        <taxon>Oiketicinae</taxon>
        <taxon>Eumeta</taxon>
    </lineage>
</organism>
<keyword evidence="2" id="KW-1185">Reference proteome</keyword>
<reference evidence="1 2" key="1">
    <citation type="journal article" date="2019" name="Commun. Biol.">
        <title>The bagworm genome reveals a unique fibroin gene that provides high tensile strength.</title>
        <authorList>
            <person name="Kono N."/>
            <person name="Nakamura H."/>
            <person name="Ohtoshi R."/>
            <person name="Tomita M."/>
            <person name="Numata K."/>
            <person name="Arakawa K."/>
        </authorList>
    </citation>
    <scope>NUCLEOTIDE SEQUENCE [LARGE SCALE GENOMIC DNA]</scope>
</reference>
<evidence type="ECO:0000313" key="2">
    <source>
        <dbReference type="Proteomes" id="UP000299102"/>
    </source>
</evidence>
<dbReference type="AlphaFoldDB" id="A0A4C1ZF22"/>
<sequence>MAAAVPAALLPCASAELNTILKAPKTLFWLVSPAADSCVHSSLRSHALISRCKTNETVLESAISNFLNSNSERGRVHTGASPVICDSKL</sequence>
<name>A0A4C1ZF22_EUMVA</name>
<evidence type="ECO:0000313" key="1">
    <source>
        <dbReference type="EMBL" id="GBP85175.1"/>
    </source>
</evidence>
<protein>
    <submittedName>
        <fullName evidence="1">Uncharacterized protein</fullName>
    </submittedName>
</protein>
<dbReference type="Proteomes" id="UP000299102">
    <property type="component" value="Unassembled WGS sequence"/>
</dbReference>
<accession>A0A4C1ZF22</accession>
<gene>
    <name evidence="1" type="ORF">EVAR_61020_1</name>
</gene>
<proteinExistence type="predicted"/>
<comment type="caution">
    <text evidence="1">The sequence shown here is derived from an EMBL/GenBank/DDBJ whole genome shotgun (WGS) entry which is preliminary data.</text>
</comment>